<sequence length="323" mass="36186">MILNNSGIVHCATRTRGREETAMNMQELLTYVEELTFKTSMFGYDKDEVDIQLDKICDEAEAIILAKEKEIEELKKESKTALGIAAAATGKTMEELEKDTQEDIVETEEDEQTVTLDEAEETVQETVSNEVPISAVAVADADEVQDEIETVRAQLAAAQKKVAALEAEIAAEKEKTEKAIARAEEAEKSAENNKAPETTDQAYERYMKNADLLCKQLSDLEGRQNAILDEAREQAEREREKARQDAADIIGEARKTAERLLKDAQENKENAIEEAKKIHEDSLRKVEEEKKQCDELSAQKAAMVNSLKKLTEDTARLMEKMQG</sequence>
<organism evidence="2 3">
    <name type="scientific">Anaerobutyricum hallii DSM 3353</name>
    <dbReference type="NCBI Taxonomy" id="411469"/>
    <lineage>
        <taxon>Bacteria</taxon>
        <taxon>Bacillati</taxon>
        <taxon>Bacillota</taxon>
        <taxon>Clostridia</taxon>
        <taxon>Lachnospirales</taxon>
        <taxon>Lachnospiraceae</taxon>
        <taxon>Anaerobutyricum</taxon>
    </lineage>
</organism>
<reference evidence="2 3" key="1">
    <citation type="submission" date="2009-01" db="EMBL/GenBank/DDBJ databases">
        <authorList>
            <person name="Fulton L."/>
            <person name="Clifton S."/>
            <person name="Fulton B."/>
            <person name="Xu J."/>
            <person name="Minx P."/>
            <person name="Pepin K.H."/>
            <person name="Johnson M."/>
            <person name="Bhonagiri V."/>
            <person name="Nash W.E."/>
            <person name="Mardis E.R."/>
            <person name="Wilson R.K."/>
        </authorList>
    </citation>
    <scope>NUCLEOTIDE SEQUENCE [LARGE SCALE GENOMIC DNA]</scope>
    <source>
        <strain evidence="2 3">DSM 3353</strain>
    </source>
</reference>
<protein>
    <recommendedName>
        <fullName evidence="4">DivIVA protein</fullName>
    </recommendedName>
</protein>
<dbReference type="Gene3D" id="6.10.250.660">
    <property type="match status" value="1"/>
</dbReference>
<comment type="caution">
    <text evidence="2">The sequence shown here is derived from an EMBL/GenBank/DDBJ whole genome shotgun (WGS) entry which is preliminary data.</text>
</comment>
<name>C0EYH5_9FIRM</name>
<evidence type="ECO:0000313" key="3">
    <source>
        <dbReference type="Proteomes" id="UP000003174"/>
    </source>
</evidence>
<evidence type="ECO:0000313" key="2">
    <source>
        <dbReference type="EMBL" id="EEG35728.1"/>
    </source>
</evidence>
<accession>C0EYH5</accession>
<keyword evidence="1" id="KW-0175">Coiled coil</keyword>
<feature type="coiled-coil region" evidence="1">
    <location>
        <begin position="141"/>
        <end position="193"/>
    </location>
</feature>
<evidence type="ECO:0000256" key="1">
    <source>
        <dbReference type="SAM" id="Coils"/>
    </source>
</evidence>
<feature type="coiled-coil region" evidence="1">
    <location>
        <begin position="225"/>
        <end position="313"/>
    </location>
</feature>
<evidence type="ECO:0008006" key="4">
    <source>
        <dbReference type="Google" id="ProtNLM"/>
    </source>
</evidence>
<dbReference type="EMBL" id="ACEP01000106">
    <property type="protein sequence ID" value="EEG35728.1"/>
    <property type="molecule type" value="Genomic_DNA"/>
</dbReference>
<dbReference type="AlphaFoldDB" id="C0EYH5"/>
<reference evidence="2 3" key="2">
    <citation type="submission" date="2009-02" db="EMBL/GenBank/DDBJ databases">
        <title>Draft genome sequence of Eubacterium hallii (DSM 3353).</title>
        <authorList>
            <person name="Sudarsanam P."/>
            <person name="Ley R."/>
            <person name="Guruge J."/>
            <person name="Turnbaugh P.J."/>
            <person name="Mahowald M."/>
            <person name="Liep D."/>
            <person name="Gordon J."/>
        </authorList>
    </citation>
    <scope>NUCLEOTIDE SEQUENCE [LARGE SCALE GENOMIC DNA]</scope>
    <source>
        <strain evidence="2 3">DSM 3353</strain>
    </source>
</reference>
<dbReference type="Proteomes" id="UP000003174">
    <property type="component" value="Unassembled WGS sequence"/>
</dbReference>
<gene>
    <name evidence="2" type="ORF">EUBHAL_02479</name>
</gene>
<proteinExistence type="predicted"/>